<dbReference type="OrthoDB" id="9779910at2"/>
<dbReference type="EMBL" id="CP018171">
    <property type="protein sequence ID" value="APH74779.1"/>
    <property type="molecule type" value="Genomic_DNA"/>
</dbReference>
<accession>A0A1L3SZB5</accession>
<dbReference type="CDD" id="cd06223">
    <property type="entry name" value="PRTases_typeI"/>
    <property type="match status" value="1"/>
</dbReference>
<dbReference type="GO" id="GO:0016757">
    <property type="term" value="F:glycosyltransferase activity"/>
    <property type="evidence" value="ECO:0007669"/>
    <property type="project" value="UniProtKB-KW"/>
</dbReference>
<evidence type="ECO:0000259" key="3">
    <source>
        <dbReference type="Pfam" id="PF18912"/>
    </source>
</evidence>
<dbReference type="Pfam" id="PF18912">
    <property type="entry name" value="DZR_2"/>
    <property type="match status" value="1"/>
</dbReference>
<dbReference type="PANTHER" id="PTHR47505:SF1">
    <property type="entry name" value="DNA UTILIZATION PROTEIN YHGH"/>
    <property type="match status" value="1"/>
</dbReference>
<keyword evidence="5" id="KW-1185">Reference proteome</keyword>
<dbReference type="Gene3D" id="3.40.50.2020">
    <property type="match status" value="1"/>
</dbReference>
<gene>
    <name evidence="4" type="ORF">BSQ44_22960</name>
</gene>
<sequence>MADLPLEFKRLFSVAAAQAGRALFPPLCGGCRRTVSLPATLCGSCWRELRLLERPWCEVLGVPFTVEMGEGALSPAAIANPPPFDRARSAVAYTGVARRMVQALKYNDRTDLAPWMARWMMRAGSELIRDADVIVPVPLHSRRFLRRRFNQSAELARALAGLSGLGFEPALVVRAKPTRQQVGLGLAEREQNVRGAFKVPAADRERLRGRRVLAVDDVYTTGATVSAMARSLRRAGAAGVDVLTFARVLPEDFLDGGGNSI</sequence>
<evidence type="ECO:0000259" key="2">
    <source>
        <dbReference type="Pfam" id="PF00156"/>
    </source>
</evidence>
<keyword evidence="4" id="KW-0808">Transferase</keyword>
<dbReference type="Pfam" id="PF00156">
    <property type="entry name" value="Pribosyltran"/>
    <property type="match status" value="1"/>
</dbReference>
<comment type="similarity">
    <text evidence="1">Belongs to the ComF/GntX family.</text>
</comment>
<dbReference type="Proteomes" id="UP000182840">
    <property type="component" value="Chromosome"/>
</dbReference>
<dbReference type="PANTHER" id="PTHR47505">
    <property type="entry name" value="DNA UTILIZATION PROTEIN YHGH"/>
    <property type="match status" value="1"/>
</dbReference>
<evidence type="ECO:0000256" key="1">
    <source>
        <dbReference type="ARBA" id="ARBA00008007"/>
    </source>
</evidence>
<evidence type="ECO:0000313" key="5">
    <source>
        <dbReference type="Proteomes" id="UP000182840"/>
    </source>
</evidence>
<dbReference type="InterPro" id="IPR051910">
    <property type="entry name" value="ComF/GntX_DNA_util-trans"/>
</dbReference>
<proteinExistence type="inferred from homology"/>
<protein>
    <submittedName>
        <fullName evidence="4">Amidophosphoribosyltransferase</fullName>
    </submittedName>
</protein>
<reference evidence="5" key="1">
    <citation type="submission" date="2016-11" db="EMBL/GenBank/DDBJ databases">
        <title>Mesorhizobium oceanicum sp. nov., isolated from deep seawater in South China Sea.</title>
        <authorList>
            <person name="Fu G.-Y."/>
        </authorList>
    </citation>
    <scope>NUCLEOTIDE SEQUENCE [LARGE SCALE GENOMIC DNA]</scope>
    <source>
        <strain evidence="5">B7</strain>
    </source>
</reference>
<evidence type="ECO:0000313" key="4">
    <source>
        <dbReference type="EMBL" id="APH74779.1"/>
    </source>
</evidence>
<dbReference type="InterPro" id="IPR000836">
    <property type="entry name" value="PRTase_dom"/>
</dbReference>
<dbReference type="SUPFAM" id="SSF53271">
    <property type="entry name" value="PRTase-like"/>
    <property type="match status" value="1"/>
</dbReference>
<feature type="domain" description="Double zinc ribbon" evidence="3">
    <location>
        <begin position="21"/>
        <end position="65"/>
    </location>
</feature>
<name>A0A1L3SZB5_9HYPH</name>
<dbReference type="RefSeq" id="WP_072608238.1">
    <property type="nucleotide sequence ID" value="NZ_CP018171.1"/>
</dbReference>
<keyword evidence="4" id="KW-0328">Glycosyltransferase</keyword>
<dbReference type="STRING" id="1670800.BSQ44_22960"/>
<dbReference type="InterPro" id="IPR029057">
    <property type="entry name" value="PRTase-like"/>
</dbReference>
<dbReference type="InterPro" id="IPR044005">
    <property type="entry name" value="DZR_2"/>
</dbReference>
<dbReference type="AlphaFoldDB" id="A0A1L3SZB5"/>
<organism evidence="4 5">
    <name type="scientific">Aquibium oceanicum</name>
    <dbReference type="NCBI Taxonomy" id="1670800"/>
    <lineage>
        <taxon>Bacteria</taxon>
        <taxon>Pseudomonadati</taxon>
        <taxon>Pseudomonadota</taxon>
        <taxon>Alphaproteobacteria</taxon>
        <taxon>Hyphomicrobiales</taxon>
        <taxon>Phyllobacteriaceae</taxon>
        <taxon>Aquibium</taxon>
    </lineage>
</organism>
<dbReference type="KEGG" id="meso:BSQ44_22960"/>
<feature type="domain" description="Phosphoribosyltransferase" evidence="2">
    <location>
        <begin position="194"/>
        <end position="246"/>
    </location>
</feature>